<dbReference type="Proteomes" id="UP000027143">
    <property type="component" value="Unassembled WGS sequence"/>
</dbReference>
<gene>
    <name evidence="2" type="ORF">O7U_01019</name>
</gene>
<keyword evidence="1" id="KW-0812">Transmembrane</keyword>
<feature type="transmembrane region" description="Helical" evidence="1">
    <location>
        <begin position="53"/>
        <end position="70"/>
    </location>
</feature>
<keyword evidence="3" id="KW-1185">Reference proteome</keyword>
<evidence type="ECO:0000313" key="2">
    <source>
        <dbReference type="EMBL" id="KEC65369.1"/>
    </source>
</evidence>
<feature type="transmembrane region" description="Helical" evidence="1">
    <location>
        <begin position="75"/>
        <end position="93"/>
    </location>
</feature>
<evidence type="ECO:0000256" key="1">
    <source>
        <dbReference type="SAM" id="Phobius"/>
    </source>
</evidence>
<feature type="transmembrane region" description="Helical" evidence="1">
    <location>
        <begin position="21"/>
        <end position="41"/>
    </location>
</feature>
<sequence>MRAMGANPRIATVQGVYTSGLIYFGMGLANACVALGSSLYIQTAIATNMTGGVGTIVFGLAAIIIGETLFRPRNIFWIIISCIVGSITTWQYSLHLSHTGLD</sequence>
<reference evidence="2 3" key="1">
    <citation type="submission" date="2012-04" db="EMBL/GenBank/DDBJ databases">
        <title>The Genome Sequence of Bartonella quintana JK 68.</title>
        <authorList>
            <consortium name="The Broad Institute Genome Sequencing Platform"/>
            <consortium name="The Broad Institute Genome Sequencing Center for Infectious Disease"/>
            <person name="Feldgarden M."/>
            <person name="Kirby J."/>
            <person name="Kosoy M."/>
            <person name="Birtles R."/>
            <person name="Probert W.S."/>
            <person name="Chiaraviglio L."/>
            <person name="Walker B."/>
            <person name="Young S.K."/>
            <person name="Zeng Q."/>
            <person name="Gargeya S."/>
            <person name="Fitzgerald M."/>
            <person name="Haas B."/>
            <person name="Abouelleil A."/>
            <person name="Alvarado L."/>
            <person name="Arachchi H.M."/>
            <person name="Berlin A.M."/>
            <person name="Chapman S.B."/>
            <person name="Goldberg J."/>
            <person name="Griggs A."/>
            <person name="Gujja S."/>
            <person name="Hansen M."/>
            <person name="Howarth C."/>
            <person name="Imamovic A."/>
            <person name="Larimer J."/>
            <person name="McCowen C."/>
            <person name="Montmayeur A."/>
            <person name="Murphy C."/>
            <person name="Neiman D."/>
            <person name="Pearson M."/>
            <person name="Priest M."/>
            <person name="Roberts A."/>
            <person name="Saif S."/>
            <person name="Shea T."/>
            <person name="Sisk P."/>
            <person name="Sykes S."/>
            <person name="Wortman J."/>
            <person name="Nusbaum C."/>
            <person name="Birren B."/>
        </authorList>
    </citation>
    <scope>NUCLEOTIDE SEQUENCE [LARGE SCALE GENOMIC DNA]</scope>
    <source>
        <strain evidence="2 3">JK 68</strain>
    </source>
</reference>
<keyword evidence="1" id="KW-1133">Transmembrane helix</keyword>
<proteinExistence type="predicted"/>
<protein>
    <submittedName>
        <fullName evidence="2">Uncharacterized protein</fullName>
    </submittedName>
</protein>
<comment type="caution">
    <text evidence="2">The sequence shown here is derived from an EMBL/GenBank/DDBJ whole genome shotgun (WGS) entry which is preliminary data.</text>
</comment>
<evidence type="ECO:0000313" key="3">
    <source>
        <dbReference type="Proteomes" id="UP000027143"/>
    </source>
</evidence>
<accession>A0ABR4SPE6</accession>
<organism evidence="2 3">
    <name type="scientific">Bartonella quintana JK 68</name>
    <dbReference type="NCBI Taxonomy" id="1134503"/>
    <lineage>
        <taxon>Bacteria</taxon>
        <taxon>Pseudomonadati</taxon>
        <taxon>Pseudomonadota</taxon>
        <taxon>Alphaproteobacteria</taxon>
        <taxon>Hyphomicrobiales</taxon>
        <taxon>Bartonellaceae</taxon>
        <taxon>Bartonella</taxon>
    </lineage>
</organism>
<keyword evidence="1" id="KW-0472">Membrane</keyword>
<name>A0ABR4SPE6_BARQI</name>
<dbReference type="EMBL" id="AHPD01000011">
    <property type="protein sequence ID" value="KEC65369.1"/>
    <property type="molecule type" value="Genomic_DNA"/>
</dbReference>